<evidence type="ECO:0000256" key="2">
    <source>
        <dbReference type="ARBA" id="ARBA00006275"/>
    </source>
</evidence>
<comment type="subcellular location">
    <subcellularLocation>
        <location evidence="1">Cell outer membrane</location>
    </subcellularLocation>
</comment>
<feature type="domain" description="RagB/SusD" evidence="7">
    <location>
        <begin position="377"/>
        <end position="522"/>
    </location>
</feature>
<dbReference type="SUPFAM" id="SSF48452">
    <property type="entry name" value="TPR-like"/>
    <property type="match status" value="1"/>
</dbReference>
<name>A0A918MMG3_9FLAO</name>
<evidence type="ECO:0000259" key="7">
    <source>
        <dbReference type="Pfam" id="PF07980"/>
    </source>
</evidence>
<keyword evidence="10" id="KW-1185">Reference proteome</keyword>
<comment type="similarity">
    <text evidence="2">Belongs to the SusD family.</text>
</comment>
<dbReference type="Pfam" id="PF07980">
    <property type="entry name" value="SusD_RagB"/>
    <property type="match status" value="1"/>
</dbReference>
<evidence type="ECO:0000256" key="3">
    <source>
        <dbReference type="ARBA" id="ARBA00022729"/>
    </source>
</evidence>
<dbReference type="EMBL" id="BMWP01000013">
    <property type="protein sequence ID" value="GGW36286.1"/>
    <property type="molecule type" value="Genomic_DNA"/>
</dbReference>
<dbReference type="InterPro" id="IPR011990">
    <property type="entry name" value="TPR-like_helical_dom_sf"/>
</dbReference>
<evidence type="ECO:0000313" key="10">
    <source>
        <dbReference type="Proteomes" id="UP000634668"/>
    </source>
</evidence>
<feature type="domain" description="SusD-like N-terminal" evidence="8">
    <location>
        <begin position="86"/>
        <end position="205"/>
    </location>
</feature>
<accession>A0A918MMG3</accession>
<sequence>MKTIKKYLYQSLAIVMLCAIFSCESTLDLAPEDSYGSGNFWQNEAQVRGYVIGMHASLRGAYQFAFKLGEARGGTLIPSSGNFGTSLNWPSPIKDNDFTKDKTGISSWDGSYPRILDINLFIQKVTEECDFLSDADRKYYLAQAHGLRALQYFWLYKTYGGVPLISTPTLLEGTIDPVNLYTPRSTPAQTLKFIKEDVNKSEELFEGRYLKGDHSMWSLAATQMLKTDIYMWSAKVTTGDHPANKDDLKIAKSTLENIVGNFSLMDDFSKVFTEKNNKEVIFSLRFKEGESTNFMSEFIMADNQIYGLIRDRNGELVTEDILDKRGTGLLRHEYKWEIWDVFDKEDTRRDATFVDFYAKADSVFQGIVTIKNFGILNSTNQRIYEGDIHLYRYAEALLMMAEIENTLGNAVAPWINQVRERAYKDNYSDFKYTDSTFEDNEKAILRERDKEFITEGKRWHDLVRMQDANGQPLAFSADCNYRELGEPERYPVLNADERHKLLWPIDLTTMINDPKVEQTPGYE</sequence>
<gene>
    <name evidence="9" type="ORF">GCM10007383_21530</name>
</gene>
<reference evidence="9" key="2">
    <citation type="submission" date="2020-09" db="EMBL/GenBank/DDBJ databases">
        <authorList>
            <person name="Sun Q."/>
            <person name="Kim S."/>
        </authorList>
    </citation>
    <scope>NUCLEOTIDE SEQUENCE</scope>
    <source>
        <strain evidence="9">KCTC 12113</strain>
    </source>
</reference>
<protein>
    <submittedName>
        <fullName evidence="9">Membrane protein</fullName>
    </submittedName>
</protein>
<dbReference type="Gene3D" id="1.25.40.390">
    <property type="match status" value="1"/>
</dbReference>
<dbReference type="RefSeq" id="WP_034235111.1">
    <property type="nucleotide sequence ID" value="NZ_BMWP01000013.1"/>
</dbReference>
<evidence type="ECO:0000259" key="8">
    <source>
        <dbReference type="Pfam" id="PF14322"/>
    </source>
</evidence>
<reference evidence="9" key="1">
    <citation type="journal article" date="2014" name="Int. J. Syst. Evol. Microbiol.">
        <title>Complete genome sequence of Corynebacterium casei LMG S-19264T (=DSM 44701T), isolated from a smear-ripened cheese.</title>
        <authorList>
            <consortium name="US DOE Joint Genome Institute (JGI-PGF)"/>
            <person name="Walter F."/>
            <person name="Albersmeier A."/>
            <person name="Kalinowski J."/>
            <person name="Ruckert C."/>
        </authorList>
    </citation>
    <scope>NUCLEOTIDE SEQUENCE</scope>
    <source>
        <strain evidence="9">KCTC 12113</strain>
    </source>
</reference>
<evidence type="ECO:0000313" key="9">
    <source>
        <dbReference type="EMBL" id="GGW36286.1"/>
    </source>
</evidence>
<evidence type="ECO:0000256" key="1">
    <source>
        <dbReference type="ARBA" id="ARBA00004442"/>
    </source>
</evidence>
<dbReference type="GO" id="GO:0009279">
    <property type="term" value="C:cell outer membrane"/>
    <property type="evidence" value="ECO:0007669"/>
    <property type="project" value="UniProtKB-SubCell"/>
</dbReference>
<organism evidence="9 10">
    <name type="scientific">Arenibacter certesii</name>
    <dbReference type="NCBI Taxonomy" id="228955"/>
    <lineage>
        <taxon>Bacteria</taxon>
        <taxon>Pseudomonadati</taxon>
        <taxon>Bacteroidota</taxon>
        <taxon>Flavobacteriia</taxon>
        <taxon>Flavobacteriales</taxon>
        <taxon>Flavobacteriaceae</taxon>
        <taxon>Arenibacter</taxon>
    </lineage>
</organism>
<dbReference type="AlphaFoldDB" id="A0A918MMG3"/>
<feature type="signal peptide" evidence="6">
    <location>
        <begin position="1"/>
        <end position="25"/>
    </location>
</feature>
<comment type="caution">
    <text evidence="9">The sequence shown here is derived from an EMBL/GenBank/DDBJ whole genome shotgun (WGS) entry which is preliminary data.</text>
</comment>
<dbReference type="Pfam" id="PF14322">
    <property type="entry name" value="SusD-like_3"/>
    <property type="match status" value="1"/>
</dbReference>
<dbReference type="Proteomes" id="UP000634668">
    <property type="component" value="Unassembled WGS sequence"/>
</dbReference>
<dbReference type="InterPro" id="IPR033985">
    <property type="entry name" value="SusD-like_N"/>
</dbReference>
<evidence type="ECO:0000256" key="6">
    <source>
        <dbReference type="SAM" id="SignalP"/>
    </source>
</evidence>
<feature type="chain" id="PRO_5037666033" evidence="6">
    <location>
        <begin position="26"/>
        <end position="523"/>
    </location>
</feature>
<proteinExistence type="inferred from homology"/>
<dbReference type="PROSITE" id="PS51257">
    <property type="entry name" value="PROKAR_LIPOPROTEIN"/>
    <property type="match status" value="1"/>
</dbReference>
<evidence type="ECO:0000256" key="5">
    <source>
        <dbReference type="ARBA" id="ARBA00023237"/>
    </source>
</evidence>
<evidence type="ECO:0000256" key="4">
    <source>
        <dbReference type="ARBA" id="ARBA00023136"/>
    </source>
</evidence>
<keyword evidence="4" id="KW-0472">Membrane</keyword>
<keyword evidence="3 6" id="KW-0732">Signal</keyword>
<keyword evidence="5" id="KW-0998">Cell outer membrane</keyword>
<dbReference type="InterPro" id="IPR012944">
    <property type="entry name" value="SusD_RagB_dom"/>
</dbReference>